<protein>
    <submittedName>
        <fullName evidence="2">Uncharacterized protein</fullName>
    </submittedName>
</protein>
<dbReference type="OrthoDB" id="10051381at2759"/>
<dbReference type="EMBL" id="VUJU01003966">
    <property type="protein sequence ID" value="KAF0755985.1"/>
    <property type="molecule type" value="Genomic_DNA"/>
</dbReference>
<reference evidence="2 3" key="1">
    <citation type="submission" date="2019-08" db="EMBL/GenBank/DDBJ databases">
        <title>Whole genome of Aphis craccivora.</title>
        <authorList>
            <person name="Voronova N.V."/>
            <person name="Shulinski R.S."/>
            <person name="Bandarenka Y.V."/>
            <person name="Zhorov D.G."/>
            <person name="Warner D."/>
        </authorList>
    </citation>
    <scope>NUCLEOTIDE SEQUENCE [LARGE SCALE GENOMIC DNA]</scope>
    <source>
        <strain evidence="2">180601</strain>
        <tissue evidence="2">Whole Body</tissue>
    </source>
</reference>
<feature type="compositionally biased region" description="Polar residues" evidence="1">
    <location>
        <begin position="1"/>
        <end position="16"/>
    </location>
</feature>
<gene>
    <name evidence="2" type="ORF">FWK35_00030072</name>
</gene>
<name>A0A6G0YHY4_APHCR</name>
<evidence type="ECO:0000313" key="3">
    <source>
        <dbReference type="Proteomes" id="UP000478052"/>
    </source>
</evidence>
<evidence type="ECO:0000313" key="2">
    <source>
        <dbReference type="EMBL" id="KAF0755985.1"/>
    </source>
</evidence>
<sequence length="94" mass="11143">MRPRPQVSTNSSQSRTVKIHRDGESPSETENRLATLAKESYSERSERLRNQRERQQTYTARVRNRVLAHSNRSAFRYNPQTDYAQQNMIIFNMI</sequence>
<keyword evidence="3" id="KW-1185">Reference proteome</keyword>
<feature type="region of interest" description="Disordered" evidence="1">
    <location>
        <begin position="1"/>
        <end position="58"/>
    </location>
</feature>
<accession>A0A6G0YHY4</accession>
<proteinExistence type="predicted"/>
<feature type="compositionally biased region" description="Basic and acidic residues" evidence="1">
    <location>
        <begin position="40"/>
        <end position="55"/>
    </location>
</feature>
<comment type="caution">
    <text evidence="2">The sequence shown here is derived from an EMBL/GenBank/DDBJ whole genome shotgun (WGS) entry which is preliminary data.</text>
</comment>
<organism evidence="2 3">
    <name type="scientific">Aphis craccivora</name>
    <name type="common">Cowpea aphid</name>
    <dbReference type="NCBI Taxonomy" id="307492"/>
    <lineage>
        <taxon>Eukaryota</taxon>
        <taxon>Metazoa</taxon>
        <taxon>Ecdysozoa</taxon>
        <taxon>Arthropoda</taxon>
        <taxon>Hexapoda</taxon>
        <taxon>Insecta</taxon>
        <taxon>Pterygota</taxon>
        <taxon>Neoptera</taxon>
        <taxon>Paraneoptera</taxon>
        <taxon>Hemiptera</taxon>
        <taxon>Sternorrhyncha</taxon>
        <taxon>Aphidomorpha</taxon>
        <taxon>Aphidoidea</taxon>
        <taxon>Aphididae</taxon>
        <taxon>Aphidini</taxon>
        <taxon>Aphis</taxon>
        <taxon>Aphis</taxon>
    </lineage>
</organism>
<dbReference type="AlphaFoldDB" id="A0A6G0YHY4"/>
<dbReference type="Proteomes" id="UP000478052">
    <property type="component" value="Unassembled WGS sequence"/>
</dbReference>
<evidence type="ECO:0000256" key="1">
    <source>
        <dbReference type="SAM" id="MobiDB-lite"/>
    </source>
</evidence>